<keyword evidence="2 5" id="KW-0812">Transmembrane</keyword>
<dbReference type="AlphaFoldDB" id="A0A914URT6"/>
<dbReference type="Pfam" id="PF10316">
    <property type="entry name" value="7TM_GPCR_Srbc"/>
    <property type="match status" value="1"/>
</dbReference>
<evidence type="ECO:0000256" key="1">
    <source>
        <dbReference type="ARBA" id="ARBA00004370"/>
    </source>
</evidence>
<keyword evidence="7" id="KW-1185">Reference proteome</keyword>
<dbReference type="SUPFAM" id="SSF81321">
    <property type="entry name" value="Family A G protein-coupled receptor-like"/>
    <property type="match status" value="1"/>
</dbReference>
<dbReference type="InterPro" id="IPR000276">
    <property type="entry name" value="GPCR_Rhodpsn"/>
</dbReference>
<organism evidence="7 8">
    <name type="scientific">Plectus sambesii</name>
    <dbReference type="NCBI Taxonomy" id="2011161"/>
    <lineage>
        <taxon>Eukaryota</taxon>
        <taxon>Metazoa</taxon>
        <taxon>Ecdysozoa</taxon>
        <taxon>Nematoda</taxon>
        <taxon>Chromadorea</taxon>
        <taxon>Plectida</taxon>
        <taxon>Plectina</taxon>
        <taxon>Plectoidea</taxon>
        <taxon>Plectidae</taxon>
        <taxon>Plectus</taxon>
    </lineage>
</organism>
<dbReference type="Proteomes" id="UP000887566">
    <property type="component" value="Unplaced"/>
</dbReference>
<evidence type="ECO:0000259" key="6">
    <source>
        <dbReference type="PROSITE" id="PS50262"/>
    </source>
</evidence>
<sequence>MAATVTNYVLYGMYAAEGLGITIGNGLLLATIIMEKSLRNRKEMQIIATLCIADLVYGFAGFIMNFYRVLLMAIGLSLQESNVWDCIKWPHSFLQQLGGQLTAYMNLAVGIDRFISITFPIAYYKFGPRYASGFIASFFIYFATTCCVLLSTAYYYTLQNPVANFNLLCLGAPYAPGYVIYHYTFVPVAGALQVIFTIGIFVSYKWRDKLAKSNKATVRSTGAEEQHIKIQRRLTVTLGLITISTVLFFITPFSILAFIFFTGITVPAVLTIILAMSCRVSAIANIIIYVSRQKEVRPGMWKILTCNFKKAANSAHPSRA</sequence>
<reference evidence="8" key="1">
    <citation type="submission" date="2022-11" db="UniProtKB">
        <authorList>
            <consortium name="WormBaseParasite"/>
        </authorList>
    </citation>
    <scope>IDENTIFICATION</scope>
</reference>
<protein>
    <submittedName>
        <fullName evidence="8">G-protein coupled receptors family 1 profile domain-containing protein</fullName>
    </submittedName>
</protein>
<dbReference type="PROSITE" id="PS50262">
    <property type="entry name" value="G_PROTEIN_RECEP_F1_2"/>
    <property type="match status" value="1"/>
</dbReference>
<evidence type="ECO:0000256" key="5">
    <source>
        <dbReference type="SAM" id="Phobius"/>
    </source>
</evidence>
<dbReference type="WBParaSite" id="PSAMB.scaffold1208size34297.g11716.t1">
    <property type="protein sequence ID" value="PSAMB.scaffold1208size34297.g11716.t1"/>
    <property type="gene ID" value="PSAMB.scaffold1208size34297.g11716"/>
</dbReference>
<feature type="transmembrane region" description="Helical" evidence="5">
    <location>
        <begin position="138"/>
        <end position="158"/>
    </location>
</feature>
<dbReference type="InterPro" id="IPR019420">
    <property type="entry name" value="7TM_GPCR_serpentine_rcpt_Srbc"/>
</dbReference>
<evidence type="ECO:0000256" key="4">
    <source>
        <dbReference type="ARBA" id="ARBA00023136"/>
    </source>
</evidence>
<dbReference type="PANTHER" id="PTHR23360:SF26">
    <property type="entry name" value="G-PROTEIN COUPLED RECEPTORS FAMILY 1 PROFILE DOMAIN-CONTAINING PROTEIN"/>
    <property type="match status" value="1"/>
</dbReference>
<feature type="transmembrane region" description="Helical" evidence="5">
    <location>
        <begin position="267"/>
        <end position="290"/>
    </location>
</feature>
<evidence type="ECO:0000256" key="3">
    <source>
        <dbReference type="ARBA" id="ARBA00022989"/>
    </source>
</evidence>
<accession>A0A914URT6</accession>
<dbReference type="GO" id="GO:0016020">
    <property type="term" value="C:membrane"/>
    <property type="evidence" value="ECO:0007669"/>
    <property type="project" value="UniProtKB-SubCell"/>
</dbReference>
<dbReference type="InterPro" id="IPR017452">
    <property type="entry name" value="GPCR_Rhodpsn_7TM"/>
</dbReference>
<proteinExistence type="predicted"/>
<dbReference type="Gene3D" id="1.20.1070.10">
    <property type="entry name" value="Rhodopsin 7-helix transmembrane proteins"/>
    <property type="match status" value="1"/>
</dbReference>
<name>A0A914URT6_9BILA</name>
<keyword evidence="3 5" id="KW-1133">Transmembrane helix</keyword>
<feature type="transmembrane region" description="Helical" evidence="5">
    <location>
        <begin position="178"/>
        <end position="202"/>
    </location>
</feature>
<dbReference type="GO" id="GO:0004930">
    <property type="term" value="F:G protein-coupled receptor activity"/>
    <property type="evidence" value="ECO:0007669"/>
    <property type="project" value="InterPro"/>
</dbReference>
<dbReference type="PANTHER" id="PTHR23360">
    <property type="entry name" value="G-PROTEIN COUPLED RECEPTORS FAMILY 1 PROFILE DOMAIN-CONTAINING PROTEIN-RELATED"/>
    <property type="match status" value="1"/>
</dbReference>
<dbReference type="InterPro" id="IPR047130">
    <property type="entry name" value="7TM_GPCR_Srsx_nematod"/>
</dbReference>
<feature type="transmembrane region" description="Helical" evidence="5">
    <location>
        <begin position="12"/>
        <end position="34"/>
    </location>
</feature>
<comment type="subcellular location">
    <subcellularLocation>
        <location evidence="1">Membrane</location>
    </subcellularLocation>
</comment>
<feature type="domain" description="G-protein coupled receptors family 1 profile" evidence="6">
    <location>
        <begin position="24"/>
        <end position="289"/>
    </location>
</feature>
<keyword evidence="4 5" id="KW-0472">Membrane</keyword>
<feature type="transmembrane region" description="Helical" evidence="5">
    <location>
        <begin position="46"/>
        <end position="67"/>
    </location>
</feature>
<evidence type="ECO:0000313" key="7">
    <source>
        <dbReference type="Proteomes" id="UP000887566"/>
    </source>
</evidence>
<dbReference type="PROSITE" id="PS00237">
    <property type="entry name" value="G_PROTEIN_RECEP_F1_1"/>
    <property type="match status" value="1"/>
</dbReference>
<feature type="transmembrane region" description="Helical" evidence="5">
    <location>
        <begin position="236"/>
        <end position="261"/>
    </location>
</feature>
<evidence type="ECO:0000256" key="2">
    <source>
        <dbReference type="ARBA" id="ARBA00022692"/>
    </source>
</evidence>
<evidence type="ECO:0000313" key="8">
    <source>
        <dbReference type="WBParaSite" id="PSAMB.scaffold1208size34297.g11716.t1"/>
    </source>
</evidence>
<dbReference type="SMART" id="SM01381">
    <property type="entry name" value="7TM_GPCR_Srsx"/>
    <property type="match status" value="1"/>
</dbReference>